<name>A0A0F9LIS2_9ZZZZ</name>
<sequence length="462" mass="53549">FGIRYGSNESLDLIKNIYKLKAETELLSSAQLGEEKGSFKVFSKKKYFNSHWWKTLRISPNIKQEIEKIGHMRNSHHSMNAPNGNTSIYAGVVTGGIEPVFMLEYTRWATVTEYEKRNLRKKGFTWPDPLRGEWFETDHMKFNIKGDEQILKGIFDKIDYEVDKNRGLVKATNVEDYGWAFAQNLYKDNLSDMLKQGIFAGAMELSVQAHIDVLQIIAHYTNMNNSKTVNLPSDYSYEEFKSLYMNAWKSNIKGLTTYRTGTMTSVLEKQKTKVYQNELERQFEEAGEQIITNVVKIPREYFARGFKIKDNGKKKWYINLAFVDEAMIRPYAVFVNTNNVESNEVTEELIKSMEKLLIEKGLPKNLIEDQINKYDAQRNTTRIARIIGMALRHNLKIQDIVTILDLYPHELSSFVFHMKKLLAKYIQDGTKVKKERCDSCNCTSIIYQDGCKTCSNCGWSKC</sequence>
<evidence type="ECO:0000256" key="2">
    <source>
        <dbReference type="ARBA" id="ARBA00022628"/>
    </source>
</evidence>
<comment type="cofactor">
    <cofactor evidence="1">
        <name>adenosylcob(III)alamin</name>
        <dbReference type="ChEBI" id="CHEBI:18408"/>
    </cofactor>
</comment>
<dbReference type="Gene3D" id="3.20.70.20">
    <property type="match status" value="1"/>
</dbReference>
<dbReference type="InterPro" id="IPR050862">
    <property type="entry name" value="RdRp_reductase_class-2"/>
</dbReference>
<keyword evidence="2" id="KW-0846">Cobalamin</keyword>
<proteinExistence type="predicted"/>
<organism evidence="6">
    <name type="scientific">marine sediment metagenome</name>
    <dbReference type="NCBI Taxonomy" id="412755"/>
    <lineage>
        <taxon>unclassified sequences</taxon>
        <taxon>metagenomes</taxon>
        <taxon>ecological metagenomes</taxon>
    </lineage>
</organism>
<dbReference type="GO" id="GO:0031419">
    <property type="term" value="F:cobalamin binding"/>
    <property type="evidence" value="ECO:0007669"/>
    <property type="project" value="UniProtKB-KW"/>
</dbReference>
<dbReference type="SUPFAM" id="SSF51998">
    <property type="entry name" value="PFL-like glycyl radical enzymes"/>
    <property type="match status" value="1"/>
</dbReference>
<feature type="non-terminal residue" evidence="6">
    <location>
        <position position="1"/>
    </location>
</feature>
<dbReference type="Pfam" id="PF02867">
    <property type="entry name" value="Ribonuc_red_lgC"/>
    <property type="match status" value="1"/>
</dbReference>
<keyword evidence="4" id="KW-0170">Cobalt</keyword>
<gene>
    <name evidence="6" type="ORF">LCGC14_1209430</name>
</gene>
<dbReference type="InterPro" id="IPR000788">
    <property type="entry name" value="RNR_lg_C"/>
</dbReference>
<evidence type="ECO:0000256" key="3">
    <source>
        <dbReference type="ARBA" id="ARBA00023002"/>
    </source>
</evidence>
<dbReference type="PANTHER" id="PTHR43371">
    <property type="entry name" value="VITAMIN B12-DEPENDENT RIBONUCLEOTIDE REDUCTASE"/>
    <property type="match status" value="1"/>
</dbReference>
<evidence type="ECO:0000313" key="6">
    <source>
        <dbReference type="EMBL" id="KKM93328.1"/>
    </source>
</evidence>
<dbReference type="PANTHER" id="PTHR43371:SF1">
    <property type="entry name" value="RIBONUCLEOSIDE-DIPHOSPHATE REDUCTASE"/>
    <property type="match status" value="1"/>
</dbReference>
<evidence type="ECO:0000256" key="1">
    <source>
        <dbReference type="ARBA" id="ARBA00001922"/>
    </source>
</evidence>
<dbReference type="EMBL" id="LAZR01006280">
    <property type="protein sequence ID" value="KKM93328.1"/>
    <property type="molecule type" value="Genomic_DNA"/>
</dbReference>
<evidence type="ECO:0000256" key="4">
    <source>
        <dbReference type="ARBA" id="ARBA00023285"/>
    </source>
</evidence>
<dbReference type="AlphaFoldDB" id="A0A0F9LIS2"/>
<protein>
    <recommendedName>
        <fullName evidence="5">Ribonucleotide reductase large subunit C-terminal domain-containing protein</fullName>
    </recommendedName>
</protein>
<dbReference type="GO" id="GO:0004748">
    <property type="term" value="F:ribonucleoside-diphosphate reductase activity, thioredoxin disulfide as acceptor"/>
    <property type="evidence" value="ECO:0007669"/>
    <property type="project" value="TreeGrafter"/>
</dbReference>
<evidence type="ECO:0000259" key="5">
    <source>
        <dbReference type="Pfam" id="PF02867"/>
    </source>
</evidence>
<reference evidence="6" key="1">
    <citation type="journal article" date="2015" name="Nature">
        <title>Complex archaea that bridge the gap between prokaryotes and eukaryotes.</title>
        <authorList>
            <person name="Spang A."/>
            <person name="Saw J.H."/>
            <person name="Jorgensen S.L."/>
            <person name="Zaremba-Niedzwiedzka K."/>
            <person name="Martijn J."/>
            <person name="Lind A.E."/>
            <person name="van Eijk R."/>
            <person name="Schleper C."/>
            <person name="Guy L."/>
            <person name="Ettema T.J."/>
        </authorList>
    </citation>
    <scope>NUCLEOTIDE SEQUENCE</scope>
</reference>
<accession>A0A0F9LIS2</accession>
<comment type="caution">
    <text evidence="6">The sequence shown here is derived from an EMBL/GenBank/DDBJ whole genome shotgun (WGS) entry which is preliminary data.</text>
</comment>
<feature type="domain" description="Ribonucleotide reductase large subunit C-terminal" evidence="5">
    <location>
        <begin position="2"/>
        <end position="258"/>
    </location>
</feature>
<keyword evidence="3" id="KW-0560">Oxidoreductase</keyword>